<gene>
    <name evidence="2" type="ORF">A3H26_02700</name>
</gene>
<keyword evidence="1" id="KW-1133">Transmembrane helix</keyword>
<dbReference type="Proteomes" id="UP000177763">
    <property type="component" value="Unassembled WGS sequence"/>
</dbReference>
<accession>A0A1F4VGD0</accession>
<feature type="transmembrane region" description="Helical" evidence="1">
    <location>
        <begin position="65"/>
        <end position="85"/>
    </location>
</feature>
<reference evidence="2 3" key="1">
    <citation type="journal article" date="2016" name="Nat. Commun.">
        <title>Thousands of microbial genomes shed light on interconnected biogeochemical processes in an aquifer system.</title>
        <authorList>
            <person name="Anantharaman K."/>
            <person name="Brown C.T."/>
            <person name="Hug L.A."/>
            <person name="Sharon I."/>
            <person name="Castelle C.J."/>
            <person name="Probst A.J."/>
            <person name="Thomas B.C."/>
            <person name="Singh A."/>
            <person name="Wilkins M.J."/>
            <person name="Karaoz U."/>
            <person name="Brodie E.L."/>
            <person name="Williams K.H."/>
            <person name="Hubbard S.S."/>
            <person name="Banfield J.F."/>
        </authorList>
    </citation>
    <scope>NUCLEOTIDE SEQUENCE [LARGE SCALE GENOMIC DNA]</scope>
</reference>
<organism evidence="2 3">
    <name type="scientific">candidate division WWE3 bacterium RIFCSPLOWO2_12_FULL_36_10</name>
    <dbReference type="NCBI Taxonomy" id="1802630"/>
    <lineage>
        <taxon>Bacteria</taxon>
        <taxon>Katanobacteria</taxon>
    </lineage>
</organism>
<protein>
    <submittedName>
        <fullName evidence="2">Uncharacterized protein</fullName>
    </submittedName>
</protein>
<proteinExistence type="predicted"/>
<dbReference type="AlphaFoldDB" id="A0A1F4VGD0"/>
<evidence type="ECO:0000313" key="2">
    <source>
        <dbReference type="EMBL" id="OGC56292.1"/>
    </source>
</evidence>
<sequence>MTKINLKIKLLKYLSDKEIHLVFLVSILTLVDILFLKIFYLIVSSLIFFVWLSIIMLYKFKERQIAIIIAILFIFIALFHAFNIINIVEKSAIWAYLFLIIYAYFLIKENKDPD</sequence>
<feature type="transmembrane region" description="Helical" evidence="1">
    <location>
        <begin position="91"/>
        <end position="107"/>
    </location>
</feature>
<keyword evidence="1" id="KW-0812">Transmembrane</keyword>
<evidence type="ECO:0000313" key="3">
    <source>
        <dbReference type="Proteomes" id="UP000177763"/>
    </source>
</evidence>
<evidence type="ECO:0000256" key="1">
    <source>
        <dbReference type="SAM" id="Phobius"/>
    </source>
</evidence>
<comment type="caution">
    <text evidence="2">The sequence shown here is derived from an EMBL/GenBank/DDBJ whole genome shotgun (WGS) entry which is preliminary data.</text>
</comment>
<feature type="transmembrane region" description="Helical" evidence="1">
    <location>
        <begin position="20"/>
        <end position="36"/>
    </location>
</feature>
<keyword evidence="1" id="KW-0472">Membrane</keyword>
<name>A0A1F4VGD0_UNCKA</name>
<dbReference type="EMBL" id="MEVN01000041">
    <property type="protein sequence ID" value="OGC56292.1"/>
    <property type="molecule type" value="Genomic_DNA"/>
</dbReference>